<dbReference type="EMBL" id="JAOYOD010000001">
    <property type="protein sequence ID" value="MCV9386729.1"/>
    <property type="molecule type" value="Genomic_DNA"/>
</dbReference>
<dbReference type="RefSeq" id="WP_264137556.1">
    <property type="nucleotide sequence ID" value="NZ_JAOYOD010000001.1"/>
</dbReference>
<comment type="subcellular location">
    <subcellularLocation>
        <location evidence="1">Cell membrane</location>
        <topology evidence="1">Multi-pass membrane protein</topology>
    </subcellularLocation>
</comment>
<organism evidence="10 11">
    <name type="scientific">Reichenbachiella ulvae</name>
    <dbReference type="NCBI Taxonomy" id="2980104"/>
    <lineage>
        <taxon>Bacteria</taxon>
        <taxon>Pseudomonadati</taxon>
        <taxon>Bacteroidota</taxon>
        <taxon>Cytophagia</taxon>
        <taxon>Cytophagales</taxon>
        <taxon>Reichenbachiellaceae</taxon>
        <taxon>Reichenbachiella</taxon>
    </lineage>
</organism>
<evidence type="ECO:0000256" key="8">
    <source>
        <dbReference type="ARBA" id="ARBA00034708"/>
    </source>
</evidence>
<keyword evidence="4 9" id="KW-0812">Transmembrane</keyword>
<comment type="similarity">
    <text evidence="8">Belongs to the anion channel-forming bestrophin (TC 1.A.46) family.</text>
</comment>
<keyword evidence="6" id="KW-0406">Ion transport</keyword>
<gene>
    <name evidence="10" type="ORF">N7U62_08650</name>
</gene>
<feature type="transmembrane region" description="Helical" evidence="9">
    <location>
        <begin position="40"/>
        <end position="60"/>
    </location>
</feature>
<keyword evidence="7 9" id="KW-0472">Membrane</keyword>
<feature type="transmembrane region" description="Helical" evidence="9">
    <location>
        <begin position="12"/>
        <end position="34"/>
    </location>
</feature>
<evidence type="ECO:0000256" key="6">
    <source>
        <dbReference type="ARBA" id="ARBA00023065"/>
    </source>
</evidence>
<comment type="caution">
    <text evidence="10">The sequence shown here is derived from an EMBL/GenBank/DDBJ whole genome shotgun (WGS) entry which is preliminary data.</text>
</comment>
<accession>A0ABT3CSV3</accession>
<evidence type="ECO:0000256" key="4">
    <source>
        <dbReference type="ARBA" id="ARBA00022692"/>
    </source>
</evidence>
<keyword evidence="5 9" id="KW-1133">Transmembrane helix</keyword>
<evidence type="ECO:0000313" key="11">
    <source>
        <dbReference type="Proteomes" id="UP001300692"/>
    </source>
</evidence>
<sequence length="295" mass="34039">MLVKYRIPLKYLLRFVYLDAAIVFMVSMFVFFFVRKVDFPIIPLGIPTFMGTAISLLLAFKLGQSYDRWWEARKVWGAIVNDSRSLVLQALNFHKEGKCEQTERIAMRQAAFAHSLGQSLREQSAVKGIEGFVSSEELTRVSKHKNVPLALMNEHSRDLKQMLESGKVNEYQQIQIDQTLVNLVSSMGKAERIKNTVFPTSYRLFLHVFIYVFIVLLAIALAEIDRLWEIPMLVSISLPFFMLEKTAAYLQDPFENRPTDTSMTSIAKTIEINLKQLLDREDLPDPEPVQEFYVM</sequence>
<evidence type="ECO:0000256" key="7">
    <source>
        <dbReference type="ARBA" id="ARBA00023136"/>
    </source>
</evidence>
<reference evidence="10 11" key="1">
    <citation type="submission" date="2022-10" db="EMBL/GenBank/DDBJ databases">
        <title>Comparative genomics and taxonomic characterization of three novel marine species of genus Reichenbachiella exhibiting antioxidant and polysaccharide degradation activities.</title>
        <authorList>
            <person name="Muhammad N."/>
            <person name="Lee Y.-J."/>
            <person name="Ko J."/>
            <person name="Kim S.-G."/>
        </authorList>
    </citation>
    <scope>NUCLEOTIDE SEQUENCE [LARGE SCALE GENOMIC DNA]</scope>
    <source>
        <strain evidence="10 11">ABR2-5</strain>
    </source>
</reference>
<keyword evidence="3" id="KW-1003">Cell membrane</keyword>
<protein>
    <recommendedName>
        <fullName evidence="12">Bestrophin, RFP-TM, chloride channel</fullName>
    </recommendedName>
</protein>
<evidence type="ECO:0000313" key="10">
    <source>
        <dbReference type="EMBL" id="MCV9386729.1"/>
    </source>
</evidence>
<feature type="transmembrane region" description="Helical" evidence="9">
    <location>
        <begin position="204"/>
        <end position="224"/>
    </location>
</feature>
<evidence type="ECO:0000256" key="2">
    <source>
        <dbReference type="ARBA" id="ARBA00022448"/>
    </source>
</evidence>
<keyword evidence="2" id="KW-0813">Transport</keyword>
<dbReference type="PANTHER" id="PTHR33281">
    <property type="entry name" value="UPF0187 PROTEIN YNEE"/>
    <property type="match status" value="1"/>
</dbReference>
<evidence type="ECO:0000256" key="9">
    <source>
        <dbReference type="SAM" id="Phobius"/>
    </source>
</evidence>
<evidence type="ECO:0008006" key="12">
    <source>
        <dbReference type="Google" id="ProtNLM"/>
    </source>
</evidence>
<evidence type="ECO:0000256" key="1">
    <source>
        <dbReference type="ARBA" id="ARBA00004651"/>
    </source>
</evidence>
<name>A0ABT3CSV3_9BACT</name>
<dbReference type="Pfam" id="PF25539">
    <property type="entry name" value="Bestrophin_2"/>
    <property type="match status" value="1"/>
</dbReference>
<dbReference type="InterPro" id="IPR044669">
    <property type="entry name" value="YneE/VCCN1/2-like"/>
</dbReference>
<evidence type="ECO:0000256" key="3">
    <source>
        <dbReference type="ARBA" id="ARBA00022475"/>
    </source>
</evidence>
<dbReference type="Proteomes" id="UP001300692">
    <property type="component" value="Unassembled WGS sequence"/>
</dbReference>
<proteinExistence type="inferred from homology"/>
<dbReference type="PANTHER" id="PTHR33281:SF19">
    <property type="entry name" value="VOLTAGE-DEPENDENT ANION CHANNEL-FORMING PROTEIN YNEE"/>
    <property type="match status" value="1"/>
</dbReference>
<evidence type="ECO:0000256" key="5">
    <source>
        <dbReference type="ARBA" id="ARBA00022989"/>
    </source>
</evidence>
<keyword evidence="11" id="KW-1185">Reference proteome</keyword>